<accession>A0A0G1NDJ0</accession>
<evidence type="ECO:0000313" key="5">
    <source>
        <dbReference type="Proteomes" id="UP000034595"/>
    </source>
</evidence>
<evidence type="ECO:0000259" key="3">
    <source>
        <dbReference type="Pfam" id="PF00294"/>
    </source>
</evidence>
<sequence length="333" mass="37150">MEQQLDFVAIGDTVVDAFIRLKEAHIDNGHRVDVANREICMVFGTKIPYDFVNVLYAVGNSANASVSASRLGLKSALISNVGADEDGKKCLESLQKDGVDIRYMRTHDGMKTNYHYVLWLGDERTILIKHEDFPYTLPLETPGPRWLYLSSLNEQSLPFHNEIAKYLAEHPETKLAFQPGTFQIKLGVEKLKDLYAHTEVFFCNVEEARIILNTDEPEPKNLARMMTTFGPKIVVITDGPNGAYVFDGTDVWYMPVYPDPAPPYDRTGAGDSFASTFVSALALGKTPAEAIAWAPINSMSVVQKVGAQEGLLKRTELEKYLSEAPEHYKAVKL</sequence>
<dbReference type="Proteomes" id="UP000034595">
    <property type="component" value="Unassembled WGS sequence"/>
</dbReference>
<dbReference type="GO" id="GO:0016301">
    <property type="term" value="F:kinase activity"/>
    <property type="evidence" value="ECO:0007669"/>
    <property type="project" value="UniProtKB-KW"/>
</dbReference>
<keyword evidence="2 4" id="KW-0418">Kinase</keyword>
<dbReference type="Pfam" id="PF00294">
    <property type="entry name" value="PfkB"/>
    <property type="match status" value="1"/>
</dbReference>
<evidence type="ECO:0000256" key="2">
    <source>
        <dbReference type="ARBA" id="ARBA00022777"/>
    </source>
</evidence>
<feature type="domain" description="Carbohydrate kinase PfkB" evidence="3">
    <location>
        <begin position="56"/>
        <end position="311"/>
    </location>
</feature>
<keyword evidence="1" id="KW-0808">Transferase</keyword>
<protein>
    <submittedName>
        <fullName evidence="4">Sugar kinase, ribokinase family</fullName>
    </submittedName>
</protein>
<evidence type="ECO:0000256" key="1">
    <source>
        <dbReference type="ARBA" id="ARBA00022679"/>
    </source>
</evidence>
<dbReference type="InterPro" id="IPR011611">
    <property type="entry name" value="PfkB_dom"/>
</dbReference>
<organism evidence="4 5">
    <name type="scientific">Candidatus Azambacteria bacterium GW2011_GWA1_44_9</name>
    <dbReference type="NCBI Taxonomy" id="1618610"/>
    <lineage>
        <taxon>Bacteria</taxon>
        <taxon>Candidatus Azamiibacteriota</taxon>
    </lineage>
</organism>
<dbReference type="InterPro" id="IPR029056">
    <property type="entry name" value="Ribokinase-like"/>
</dbReference>
<proteinExistence type="predicted"/>
<comment type="caution">
    <text evidence="4">The sequence shown here is derived from an EMBL/GenBank/DDBJ whole genome shotgun (WGS) entry which is preliminary data.</text>
</comment>
<reference evidence="4 5" key="1">
    <citation type="journal article" date="2015" name="Nature">
        <title>rRNA introns, odd ribosomes, and small enigmatic genomes across a large radiation of phyla.</title>
        <authorList>
            <person name="Brown C.T."/>
            <person name="Hug L.A."/>
            <person name="Thomas B.C."/>
            <person name="Sharon I."/>
            <person name="Castelle C.J."/>
            <person name="Singh A."/>
            <person name="Wilkins M.J."/>
            <person name="Williams K.H."/>
            <person name="Banfield J.F."/>
        </authorList>
    </citation>
    <scope>NUCLEOTIDE SEQUENCE [LARGE SCALE GENOMIC DNA]</scope>
</reference>
<gene>
    <name evidence="4" type="ORF">UW78_C0001G0037</name>
</gene>
<dbReference type="SUPFAM" id="SSF53613">
    <property type="entry name" value="Ribokinase-like"/>
    <property type="match status" value="1"/>
</dbReference>
<name>A0A0G1NDJ0_9BACT</name>
<evidence type="ECO:0000313" key="4">
    <source>
        <dbReference type="EMBL" id="KKT82254.1"/>
    </source>
</evidence>
<dbReference type="EMBL" id="LCJQ01000001">
    <property type="protein sequence ID" value="KKT82254.1"/>
    <property type="molecule type" value="Genomic_DNA"/>
</dbReference>
<dbReference type="AlphaFoldDB" id="A0A0G1NDJ0"/>
<dbReference type="PANTHER" id="PTHR10584">
    <property type="entry name" value="SUGAR KINASE"/>
    <property type="match status" value="1"/>
</dbReference>
<dbReference type="Gene3D" id="3.40.1190.20">
    <property type="match status" value="1"/>
</dbReference>
<dbReference type="PANTHER" id="PTHR10584:SF166">
    <property type="entry name" value="RIBOKINASE"/>
    <property type="match status" value="1"/>
</dbReference>